<organism evidence="11 12">
    <name type="scientific">Paenibacillus soyae</name>
    <dbReference type="NCBI Taxonomy" id="2969249"/>
    <lineage>
        <taxon>Bacteria</taxon>
        <taxon>Bacillati</taxon>
        <taxon>Bacillota</taxon>
        <taxon>Bacilli</taxon>
        <taxon>Bacillales</taxon>
        <taxon>Paenibacillaceae</taxon>
        <taxon>Paenibacillus</taxon>
    </lineage>
</organism>
<dbReference type="HAMAP" id="MF_00115">
    <property type="entry name" value="MscL"/>
    <property type="match status" value="1"/>
</dbReference>
<comment type="subunit">
    <text evidence="10">Homopentamer.</text>
</comment>
<dbReference type="InterPro" id="IPR019823">
    <property type="entry name" value="Mechanosensitive_channel_CS"/>
</dbReference>
<evidence type="ECO:0000256" key="1">
    <source>
        <dbReference type="ARBA" id="ARBA00004651"/>
    </source>
</evidence>
<dbReference type="EMBL" id="JANIPJ010000005">
    <property type="protein sequence ID" value="MCR2804212.1"/>
    <property type="molecule type" value="Genomic_DNA"/>
</dbReference>
<dbReference type="InterPro" id="IPR001185">
    <property type="entry name" value="MS_channel"/>
</dbReference>
<proteinExistence type="inferred from homology"/>
<dbReference type="Proteomes" id="UP001141950">
    <property type="component" value="Unassembled WGS sequence"/>
</dbReference>
<keyword evidence="5 10" id="KW-0812">Transmembrane</keyword>
<dbReference type="GO" id="GO:0008381">
    <property type="term" value="F:mechanosensitive monoatomic ion channel activity"/>
    <property type="evidence" value="ECO:0007669"/>
    <property type="project" value="UniProtKB-UniRule"/>
</dbReference>
<dbReference type="Gene3D" id="1.10.1200.120">
    <property type="entry name" value="Large-conductance mechanosensitive channel, MscL, domain 1"/>
    <property type="match status" value="1"/>
</dbReference>
<evidence type="ECO:0000256" key="3">
    <source>
        <dbReference type="ARBA" id="ARBA00022448"/>
    </source>
</evidence>
<sequence>MKMLQEFKEFAVKGNVVDLAVGVIIGGAFGKIVTSLVNDVIMPPIGALLGEVNFKDLKFYLVDISTLSDADKETAAAIKYGQFINVVLDFMIVAFCIFMLVKVLNSLRRKKEDKDETPAEPTEKECPYCLSQIPIKATRCKHCTSQLEAAADV</sequence>
<dbReference type="PANTHER" id="PTHR30266:SF2">
    <property type="entry name" value="LARGE-CONDUCTANCE MECHANOSENSITIVE CHANNEL"/>
    <property type="match status" value="1"/>
</dbReference>
<keyword evidence="4 10" id="KW-1003">Cell membrane</keyword>
<comment type="similarity">
    <text evidence="2 10">Belongs to the MscL family.</text>
</comment>
<feature type="transmembrane region" description="Helical" evidence="10">
    <location>
        <begin position="83"/>
        <end position="104"/>
    </location>
</feature>
<evidence type="ECO:0000256" key="10">
    <source>
        <dbReference type="HAMAP-Rule" id="MF_00115"/>
    </source>
</evidence>
<dbReference type="PANTHER" id="PTHR30266">
    <property type="entry name" value="MECHANOSENSITIVE CHANNEL MSCL"/>
    <property type="match status" value="1"/>
</dbReference>
<keyword evidence="12" id="KW-1185">Reference proteome</keyword>
<evidence type="ECO:0000256" key="5">
    <source>
        <dbReference type="ARBA" id="ARBA00022692"/>
    </source>
</evidence>
<keyword evidence="3 10" id="KW-0813">Transport</keyword>
<comment type="function">
    <text evidence="10">Channel that opens in response to stretch forces in the membrane lipid bilayer. May participate in the regulation of osmotic pressure changes within the cell.</text>
</comment>
<dbReference type="RefSeq" id="WP_257445054.1">
    <property type="nucleotide sequence ID" value="NZ_JANIPJ010000005.1"/>
</dbReference>
<evidence type="ECO:0000256" key="9">
    <source>
        <dbReference type="ARBA" id="ARBA00023303"/>
    </source>
</evidence>
<evidence type="ECO:0000256" key="4">
    <source>
        <dbReference type="ARBA" id="ARBA00022475"/>
    </source>
</evidence>
<accession>A0A9X2MQ57</accession>
<feature type="transmembrane region" description="Helical" evidence="10">
    <location>
        <begin position="12"/>
        <end position="33"/>
    </location>
</feature>
<keyword evidence="7 10" id="KW-0406">Ion transport</keyword>
<dbReference type="GO" id="GO:0005886">
    <property type="term" value="C:plasma membrane"/>
    <property type="evidence" value="ECO:0007669"/>
    <property type="project" value="UniProtKB-SubCell"/>
</dbReference>
<dbReference type="InterPro" id="IPR037673">
    <property type="entry name" value="MSC/AndL"/>
</dbReference>
<dbReference type="InterPro" id="IPR036019">
    <property type="entry name" value="MscL_channel"/>
</dbReference>
<dbReference type="NCBIfam" id="NF001843">
    <property type="entry name" value="PRK00567.1-4"/>
    <property type="match status" value="1"/>
</dbReference>
<name>A0A9X2MQ57_9BACL</name>
<keyword evidence="9 10" id="KW-0407">Ion channel</keyword>
<gene>
    <name evidence="10 11" type="primary">mscL</name>
    <name evidence="11" type="ORF">NQZ67_10000</name>
</gene>
<evidence type="ECO:0000313" key="11">
    <source>
        <dbReference type="EMBL" id="MCR2804212.1"/>
    </source>
</evidence>
<evidence type="ECO:0000256" key="6">
    <source>
        <dbReference type="ARBA" id="ARBA00022989"/>
    </source>
</evidence>
<comment type="subcellular location">
    <subcellularLocation>
        <location evidence="1 10">Cell membrane</location>
        <topology evidence="1 10">Multi-pass membrane protein</topology>
    </subcellularLocation>
</comment>
<evidence type="ECO:0000256" key="8">
    <source>
        <dbReference type="ARBA" id="ARBA00023136"/>
    </source>
</evidence>
<evidence type="ECO:0000313" key="12">
    <source>
        <dbReference type="Proteomes" id="UP001141950"/>
    </source>
</evidence>
<dbReference type="PROSITE" id="PS01327">
    <property type="entry name" value="MSCL"/>
    <property type="match status" value="1"/>
</dbReference>
<keyword evidence="8 10" id="KW-0472">Membrane</keyword>
<evidence type="ECO:0000256" key="7">
    <source>
        <dbReference type="ARBA" id="ARBA00023065"/>
    </source>
</evidence>
<evidence type="ECO:0000256" key="2">
    <source>
        <dbReference type="ARBA" id="ARBA00007254"/>
    </source>
</evidence>
<dbReference type="NCBIfam" id="TIGR00220">
    <property type="entry name" value="mscL"/>
    <property type="match status" value="1"/>
</dbReference>
<keyword evidence="6 10" id="KW-1133">Transmembrane helix</keyword>
<dbReference type="SUPFAM" id="SSF81330">
    <property type="entry name" value="Gated mechanosensitive channel"/>
    <property type="match status" value="1"/>
</dbReference>
<dbReference type="AlphaFoldDB" id="A0A9X2MQ57"/>
<comment type="caution">
    <text evidence="11">The sequence shown here is derived from an EMBL/GenBank/DDBJ whole genome shotgun (WGS) entry which is preliminary data.</text>
</comment>
<dbReference type="PRINTS" id="PR01264">
    <property type="entry name" value="MECHCHANNEL"/>
</dbReference>
<reference evidence="11" key="1">
    <citation type="submission" date="2022-08" db="EMBL/GenBank/DDBJ databases">
        <title>The genomic sequence of strain Paenibacillus sp. SCIV0701.</title>
        <authorList>
            <person name="Zhao H."/>
        </authorList>
    </citation>
    <scope>NUCLEOTIDE SEQUENCE</scope>
    <source>
        <strain evidence="11">SCIV0701</strain>
    </source>
</reference>
<dbReference type="Pfam" id="PF01741">
    <property type="entry name" value="MscL"/>
    <property type="match status" value="1"/>
</dbReference>
<protein>
    <recommendedName>
        <fullName evidence="10">Large-conductance mechanosensitive channel</fullName>
    </recommendedName>
</protein>